<protein>
    <recommendedName>
        <fullName evidence="5">RxLR effector protein</fullName>
    </recommendedName>
</protein>
<name>A0A9W7ZRY8_9FUNG</name>
<feature type="signal peptide" evidence="2">
    <location>
        <begin position="1"/>
        <end position="23"/>
    </location>
</feature>
<reference evidence="3" key="1">
    <citation type="submission" date="2022-07" db="EMBL/GenBank/DDBJ databases">
        <title>Phylogenomic reconstructions and comparative analyses of Kickxellomycotina fungi.</title>
        <authorList>
            <person name="Reynolds N.K."/>
            <person name="Stajich J.E."/>
            <person name="Barry K."/>
            <person name="Grigoriev I.V."/>
            <person name="Crous P."/>
            <person name="Smith M.E."/>
        </authorList>
    </citation>
    <scope>NUCLEOTIDE SEQUENCE</scope>
    <source>
        <strain evidence="3">NBRC 100468</strain>
    </source>
</reference>
<evidence type="ECO:0008006" key="5">
    <source>
        <dbReference type="Google" id="ProtNLM"/>
    </source>
</evidence>
<gene>
    <name evidence="3" type="ORF">H4219_006024</name>
</gene>
<feature type="compositionally biased region" description="Acidic residues" evidence="1">
    <location>
        <begin position="87"/>
        <end position="99"/>
    </location>
</feature>
<feature type="region of interest" description="Disordered" evidence="1">
    <location>
        <begin position="49"/>
        <end position="125"/>
    </location>
</feature>
<accession>A0A9W7ZRY8</accession>
<keyword evidence="2" id="KW-0732">Signal</keyword>
<proteinExistence type="predicted"/>
<keyword evidence="4" id="KW-1185">Reference proteome</keyword>
<evidence type="ECO:0000313" key="3">
    <source>
        <dbReference type="EMBL" id="KAJ1911169.1"/>
    </source>
</evidence>
<dbReference type="Proteomes" id="UP001150538">
    <property type="component" value="Unassembled WGS sequence"/>
</dbReference>
<evidence type="ECO:0000256" key="1">
    <source>
        <dbReference type="SAM" id="MobiDB-lite"/>
    </source>
</evidence>
<organism evidence="3 4">
    <name type="scientific">Mycoemilia scoparia</name>
    <dbReference type="NCBI Taxonomy" id="417184"/>
    <lineage>
        <taxon>Eukaryota</taxon>
        <taxon>Fungi</taxon>
        <taxon>Fungi incertae sedis</taxon>
        <taxon>Zoopagomycota</taxon>
        <taxon>Kickxellomycotina</taxon>
        <taxon>Kickxellomycetes</taxon>
        <taxon>Kickxellales</taxon>
        <taxon>Kickxellaceae</taxon>
        <taxon>Mycoemilia</taxon>
    </lineage>
</organism>
<evidence type="ECO:0000256" key="2">
    <source>
        <dbReference type="SAM" id="SignalP"/>
    </source>
</evidence>
<sequence>MYYSKLFLVALLAVAASSHVADAAQLAASGTGVASPHAKRNSNGIMIAKRQGGVEEGVATLDDDEDIKDRAAEKFSPPLQSDRNGTNDEDVASADDVDTHEEGVATLDDDEDIKDRAAEKFSPPS</sequence>
<feature type="chain" id="PRO_5040784034" description="RxLR effector protein" evidence="2">
    <location>
        <begin position="24"/>
        <end position="125"/>
    </location>
</feature>
<dbReference type="EMBL" id="JANBPU010000480">
    <property type="protein sequence ID" value="KAJ1911169.1"/>
    <property type="molecule type" value="Genomic_DNA"/>
</dbReference>
<comment type="caution">
    <text evidence="3">The sequence shown here is derived from an EMBL/GenBank/DDBJ whole genome shotgun (WGS) entry which is preliminary data.</text>
</comment>
<dbReference type="AlphaFoldDB" id="A0A9W7ZRY8"/>
<evidence type="ECO:0000313" key="4">
    <source>
        <dbReference type="Proteomes" id="UP001150538"/>
    </source>
</evidence>